<dbReference type="Proteomes" id="UP001161422">
    <property type="component" value="Unassembled WGS sequence"/>
</dbReference>
<evidence type="ECO:0000313" key="5">
    <source>
        <dbReference type="Proteomes" id="UP001161422"/>
    </source>
</evidence>
<feature type="region of interest" description="Disordered" evidence="1">
    <location>
        <begin position="21"/>
        <end position="46"/>
    </location>
</feature>
<accession>A0AA37W1K9</accession>
<organism evidence="4 5">
    <name type="scientific">Paraferrimonas sedimenticola</name>
    <dbReference type="NCBI Taxonomy" id="375674"/>
    <lineage>
        <taxon>Bacteria</taxon>
        <taxon>Pseudomonadati</taxon>
        <taxon>Pseudomonadota</taxon>
        <taxon>Gammaproteobacteria</taxon>
        <taxon>Alteromonadales</taxon>
        <taxon>Ferrimonadaceae</taxon>
        <taxon>Paraferrimonas</taxon>
    </lineage>
</organism>
<evidence type="ECO:0000259" key="2">
    <source>
        <dbReference type="Pfam" id="PF22112"/>
    </source>
</evidence>
<proteinExistence type="predicted"/>
<keyword evidence="5" id="KW-1185">Reference proteome</keyword>
<dbReference type="PROSITE" id="PS51257">
    <property type="entry name" value="PROKAR_LIPOPROTEIN"/>
    <property type="match status" value="1"/>
</dbReference>
<feature type="domain" description="Outer membrane cytochrome MtrC/MtrF-like" evidence="3">
    <location>
        <begin position="551"/>
        <end position="724"/>
    </location>
</feature>
<dbReference type="InterPro" id="IPR036280">
    <property type="entry name" value="Multihaem_cyt_sf"/>
</dbReference>
<dbReference type="AlphaFoldDB" id="A0AA37W1K9"/>
<gene>
    <name evidence="4" type="primary">omcA_3</name>
    <name evidence="4" type="ORF">GCM10007895_16630</name>
</gene>
<feature type="domain" description="Outer membrane cytochrome MtrC/MtrF-like" evidence="3">
    <location>
        <begin position="213"/>
        <end position="374"/>
    </location>
</feature>
<dbReference type="RefSeq" id="WP_095505207.1">
    <property type="nucleotide sequence ID" value="NZ_BSNC01000004.1"/>
</dbReference>
<evidence type="ECO:0000313" key="4">
    <source>
        <dbReference type="EMBL" id="GLP96357.1"/>
    </source>
</evidence>
<protein>
    <submittedName>
        <fullName evidence="4">Cytochrome c</fullName>
    </submittedName>
</protein>
<dbReference type="NCBIfam" id="TIGR03507">
    <property type="entry name" value="decahem_SO1788"/>
    <property type="match status" value="1"/>
</dbReference>
<evidence type="ECO:0000259" key="3">
    <source>
        <dbReference type="Pfam" id="PF22113"/>
    </source>
</evidence>
<dbReference type="InterPro" id="IPR054337">
    <property type="entry name" value="Mtrc-MtrF-like_dom_II/IV"/>
</dbReference>
<dbReference type="Gene3D" id="1.10.720.180">
    <property type="match status" value="1"/>
</dbReference>
<dbReference type="Pfam" id="PF22112">
    <property type="entry name" value="OmcA-like_N"/>
    <property type="match status" value="1"/>
</dbReference>
<evidence type="ECO:0000256" key="1">
    <source>
        <dbReference type="SAM" id="MobiDB-lite"/>
    </source>
</evidence>
<dbReference type="EMBL" id="BSNC01000004">
    <property type="protein sequence ID" value="GLP96357.1"/>
    <property type="molecule type" value="Genomic_DNA"/>
</dbReference>
<dbReference type="Pfam" id="PF22113">
    <property type="entry name" value="Mtrc-MtrF_II-IV_dom"/>
    <property type="match status" value="2"/>
</dbReference>
<dbReference type="Gene3D" id="3.90.10.10">
    <property type="entry name" value="Cytochrome C3"/>
    <property type="match status" value="1"/>
</dbReference>
<dbReference type="SUPFAM" id="SSF48695">
    <property type="entry name" value="Multiheme cytochromes"/>
    <property type="match status" value="1"/>
</dbReference>
<feature type="domain" description="OmcA-like N-terminal" evidence="2">
    <location>
        <begin position="121"/>
        <end position="205"/>
    </location>
</feature>
<dbReference type="Gene3D" id="1.20.5.320">
    <property type="entry name" value="6-Phosphogluconate Dehydrogenase, domain 3"/>
    <property type="match status" value="1"/>
</dbReference>
<dbReference type="InterPro" id="IPR020014">
    <property type="entry name" value="Decahaem_cyt-c_OmcA/MtrC"/>
</dbReference>
<dbReference type="CDD" id="cd08168">
    <property type="entry name" value="Cytochrom_C3"/>
    <property type="match status" value="1"/>
</dbReference>
<sequence length="726" mass="78689">MNKKLLLAAMFASIGLAGCGDDGKDGPQGPAGPEGPQGPEGPAAPSGVLIDVADTAFVSIDNANYNSGVITVDFSIVNESGKGLYGLDGTNEFHDFRFSVAQLEVDADSPLKQWKSLLNETTNEAGTTFEQGFEKLSDCPECLTDNMDGTYSYSFKTNLAEFEDPAGVEFNPDITQRIAIEMQFEYDDGHELAENAHFDWIPASNTQEGIDTRQLVTLETCYTCHQPDSLRAHGGRRLDMENCQACHNGIVSDPNGVSVELGHMIHAIHKGKDRKGLDDSGNEAPMPYTVVGYHGPHAFDYPAFPTKPMMDCASCHVDDENLADKDLWKANANANSCSGCHTERPTGHGAFNPPADSVCTDCHSQVDHSKYAAPYQAAKDYSVKVTNVMVNDTNLIEFDVQVMDAEGNTVTADEIYQEGYSNPYMVVSWDVEKDYPESVVTAEGADFSLGTTYNHRRFSLKGDGSTTYDADTGVFHTTTEKQSYGMTYTLDVPLDIKERSLEILPILKVCFIKGTAERVACDNEKAYPAYVQTDAYRAILNDAEAEVADRRTIVDESTCYGCHSYEFYHDSNGVNCIACHTNDKVLKGNGTTSDGIALQKSTNFMYKGHKAAGHDNGHGGSGTILKSDCSTCHGATGHELGRNQGAAHTLPSTQRPTADDPVETWYASPDLAACMSCHQKYMSASAMAHVRQNGAYFGDDKSQAQAAVESCSVCHTPASLLESHGH</sequence>
<reference evidence="4" key="2">
    <citation type="submission" date="2023-01" db="EMBL/GenBank/DDBJ databases">
        <title>Draft genome sequence of Paraferrimonas sedimenticola strain NBRC 101628.</title>
        <authorList>
            <person name="Sun Q."/>
            <person name="Mori K."/>
        </authorList>
    </citation>
    <scope>NUCLEOTIDE SEQUENCE</scope>
    <source>
        <strain evidence="4">NBRC 101628</strain>
    </source>
</reference>
<name>A0AA37W1K9_9GAMM</name>
<reference evidence="4" key="1">
    <citation type="journal article" date="2014" name="Int. J. Syst. Evol. Microbiol.">
        <title>Complete genome sequence of Corynebacterium casei LMG S-19264T (=DSM 44701T), isolated from a smear-ripened cheese.</title>
        <authorList>
            <consortium name="US DOE Joint Genome Institute (JGI-PGF)"/>
            <person name="Walter F."/>
            <person name="Albersmeier A."/>
            <person name="Kalinowski J."/>
            <person name="Ruckert C."/>
        </authorList>
    </citation>
    <scope>NUCLEOTIDE SEQUENCE</scope>
    <source>
        <strain evidence="4">NBRC 101628</strain>
    </source>
</reference>
<comment type="caution">
    <text evidence="4">The sequence shown here is derived from an EMBL/GenBank/DDBJ whole genome shotgun (WGS) entry which is preliminary data.</text>
</comment>
<dbReference type="InterPro" id="IPR054336">
    <property type="entry name" value="OmcA-like_N"/>
</dbReference>